<feature type="transmembrane region" description="Helical" evidence="1">
    <location>
        <begin position="38"/>
        <end position="59"/>
    </location>
</feature>
<dbReference type="PANTHER" id="PTHR31302">
    <property type="entry name" value="TRANSMEMBRANE PROTEIN WITH METALLOPHOSPHOESTERASE DOMAIN-RELATED"/>
    <property type="match status" value="1"/>
</dbReference>
<evidence type="ECO:0000256" key="1">
    <source>
        <dbReference type="SAM" id="Phobius"/>
    </source>
</evidence>
<dbReference type="SUPFAM" id="SSF56300">
    <property type="entry name" value="Metallo-dependent phosphatases"/>
    <property type="match status" value="1"/>
</dbReference>
<dbReference type="Gene3D" id="3.60.21.10">
    <property type="match status" value="1"/>
</dbReference>
<feature type="domain" description="Calcineurin-like phosphoesterase" evidence="2">
    <location>
        <begin position="161"/>
        <end position="328"/>
    </location>
</feature>
<reference evidence="3 4" key="1">
    <citation type="submission" date="2018-08" db="EMBL/GenBank/DDBJ databases">
        <title>Genome analysis of the thermophilic bacterium of the candidate phylum Aminicenantes from deep subsurface aquifer revealed its physiology and ecological role.</title>
        <authorList>
            <person name="Kadnikov V.V."/>
            <person name="Mardanov A.V."/>
            <person name="Beletsky A.V."/>
            <person name="Karnachuk O.V."/>
            <person name="Ravin N.V."/>
        </authorList>
    </citation>
    <scope>NUCLEOTIDE SEQUENCE [LARGE SCALE GENOMIC DNA]</scope>
    <source>
        <strain evidence="3">BY38</strain>
    </source>
</reference>
<dbReference type="InterPro" id="IPR051158">
    <property type="entry name" value="Metallophosphoesterase_sf"/>
</dbReference>
<keyword evidence="1" id="KW-0472">Membrane</keyword>
<dbReference type="PANTHER" id="PTHR31302:SF0">
    <property type="entry name" value="TRANSMEMBRANE PROTEIN WITH METALLOPHOSPHOESTERASE DOMAIN"/>
    <property type="match status" value="1"/>
</dbReference>
<dbReference type="AlphaFoldDB" id="A0A3E2BJT2"/>
<comment type="caution">
    <text evidence="3">The sequence shown here is derived from an EMBL/GenBank/DDBJ whole genome shotgun (WGS) entry which is preliminary data.</text>
</comment>
<evidence type="ECO:0000259" key="2">
    <source>
        <dbReference type="Pfam" id="PF00149"/>
    </source>
</evidence>
<dbReference type="GO" id="GO:0016787">
    <property type="term" value="F:hydrolase activity"/>
    <property type="evidence" value="ECO:0007669"/>
    <property type="project" value="InterPro"/>
</dbReference>
<dbReference type="InterPro" id="IPR004843">
    <property type="entry name" value="Calcineurin-like_PHP"/>
</dbReference>
<evidence type="ECO:0000313" key="3">
    <source>
        <dbReference type="EMBL" id="RFT14876.1"/>
    </source>
</evidence>
<evidence type="ECO:0000313" key="4">
    <source>
        <dbReference type="Proteomes" id="UP000257323"/>
    </source>
</evidence>
<feature type="transmembrane region" description="Helical" evidence="1">
    <location>
        <begin position="120"/>
        <end position="139"/>
    </location>
</feature>
<proteinExistence type="predicted"/>
<gene>
    <name evidence="3" type="ORF">OP8BY_1474</name>
</gene>
<feature type="transmembrane region" description="Helical" evidence="1">
    <location>
        <begin position="71"/>
        <end position="91"/>
    </location>
</feature>
<sequence>MRRKELVLFLLIVLLIYGSVNGYIFWRGLQALSGPGPARLIFSLFFLGSVLAFPVGRILNARSHTHLTEGLVSLGSYHLALMLYLFLFIFIKDIIRWLSRIAGAQVAPGSWLSSRHPGSFLVIVALSLLVVILGHLNAINPRLRELNINIEKKIPAGSELRAILISDIHLGIINRSSRLEKLVDRINELRPDVVFFAGDIVDEGVSQEEEEKMVGLLRKIRSPLGLYACPGNHEYYGGFERNISYLEKAGVTVLLDRAVRVDGWFYVIGRKDWAALRSGQKRLSLEEIMDQDGVDRTWPVVVLDHQPLYLDQAARAGVDLQLSGHTHAGQLFPLDIINRFVYEKNWGYLKKGTTHFYVSSGSGTWGPAVRTGSRSEIILLRLRFQESSQEN</sequence>
<keyword evidence="1" id="KW-1133">Transmembrane helix</keyword>
<accession>A0A3E2BJT2</accession>
<dbReference type="Proteomes" id="UP000257323">
    <property type="component" value="Unassembled WGS sequence"/>
</dbReference>
<dbReference type="InterPro" id="IPR029052">
    <property type="entry name" value="Metallo-depent_PP-like"/>
</dbReference>
<dbReference type="Pfam" id="PF00149">
    <property type="entry name" value="Metallophos"/>
    <property type="match status" value="1"/>
</dbReference>
<dbReference type="EMBL" id="QUAH01000017">
    <property type="protein sequence ID" value="RFT14876.1"/>
    <property type="molecule type" value="Genomic_DNA"/>
</dbReference>
<keyword evidence="1" id="KW-0812">Transmembrane</keyword>
<name>A0A3E2BJT2_9BACT</name>
<organism evidence="3 4">
    <name type="scientific">Candidatus Saccharicenans subterraneus</name>
    <dbReference type="NCBI Taxonomy" id="2508984"/>
    <lineage>
        <taxon>Bacteria</taxon>
        <taxon>Candidatus Aminicenantota</taxon>
        <taxon>Candidatus Aminicenantia</taxon>
        <taxon>Candidatus Aminicenantales</taxon>
        <taxon>Candidatus Saccharicenantaceae</taxon>
        <taxon>Candidatus Saccharicenans</taxon>
    </lineage>
</organism>
<dbReference type="CDD" id="cd07385">
    <property type="entry name" value="MPP_YkuE_C"/>
    <property type="match status" value="1"/>
</dbReference>
<protein>
    <submittedName>
        <fullName evidence="3">Phosphoesterase</fullName>
    </submittedName>
</protein>